<proteinExistence type="predicted"/>
<dbReference type="RefSeq" id="WP_377115101.1">
    <property type="nucleotide sequence ID" value="NZ_JBHTHZ010000005.1"/>
</dbReference>
<dbReference type="SUPFAM" id="SSF52833">
    <property type="entry name" value="Thioredoxin-like"/>
    <property type="match status" value="1"/>
</dbReference>
<feature type="signal peptide" evidence="5">
    <location>
        <begin position="1"/>
        <end position="19"/>
    </location>
</feature>
<organism evidence="7 8">
    <name type="scientific">Mucilaginibacter litoreus</name>
    <dbReference type="NCBI Taxonomy" id="1048221"/>
    <lineage>
        <taxon>Bacteria</taxon>
        <taxon>Pseudomonadati</taxon>
        <taxon>Bacteroidota</taxon>
        <taxon>Sphingobacteriia</taxon>
        <taxon>Sphingobacteriales</taxon>
        <taxon>Sphingobacteriaceae</taxon>
        <taxon>Mucilaginibacter</taxon>
    </lineage>
</organism>
<feature type="domain" description="Thioredoxin" evidence="6">
    <location>
        <begin position="233"/>
        <end position="374"/>
    </location>
</feature>
<evidence type="ECO:0000256" key="5">
    <source>
        <dbReference type="SAM" id="SignalP"/>
    </source>
</evidence>
<reference evidence="8" key="1">
    <citation type="journal article" date="2019" name="Int. J. Syst. Evol. Microbiol.">
        <title>The Global Catalogue of Microorganisms (GCM) 10K type strain sequencing project: providing services to taxonomists for standard genome sequencing and annotation.</title>
        <authorList>
            <consortium name="The Broad Institute Genomics Platform"/>
            <consortium name="The Broad Institute Genome Sequencing Center for Infectious Disease"/>
            <person name="Wu L."/>
            <person name="Ma J."/>
        </authorList>
    </citation>
    <scope>NUCLEOTIDE SEQUENCE [LARGE SCALE GENOMIC DNA]</scope>
    <source>
        <strain evidence="8">CCUG 61484</strain>
    </source>
</reference>
<dbReference type="Proteomes" id="UP001597010">
    <property type="component" value="Unassembled WGS sequence"/>
</dbReference>
<dbReference type="PANTHER" id="PTHR42852:SF6">
    <property type="entry name" value="THIOL:DISULFIDE INTERCHANGE PROTEIN DSBE"/>
    <property type="match status" value="1"/>
</dbReference>
<accession>A0ABW3AT02</accession>
<dbReference type="InterPro" id="IPR025380">
    <property type="entry name" value="DUF4369"/>
</dbReference>
<keyword evidence="4" id="KW-0676">Redox-active center</keyword>
<comment type="subcellular location">
    <subcellularLocation>
        <location evidence="1">Cell envelope</location>
    </subcellularLocation>
</comment>
<keyword evidence="8" id="KW-1185">Reference proteome</keyword>
<protein>
    <submittedName>
        <fullName evidence="7">Redoxin domain-containing protein</fullName>
    </submittedName>
</protein>
<evidence type="ECO:0000256" key="4">
    <source>
        <dbReference type="ARBA" id="ARBA00023284"/>
    </source>
</evidence>
<evidence type="ECO:0000256" key="2">
    <source>
        <dbReference type="ARBA" id="ARBA00022748"/>
    </source>
</evidence>
<dbReference type="Pfam" id="PF14289">
    <property type="entry name" value="DUF4369"/>
    <property type="match status" value="1"/>
</dbReference>
<dbReference type="CDD" id="cd02966">
    <property type="entry name" value="TlpA_like_family"/>
    <property type="match status" value="1"/>
</dbReference>
<dbReference type="InterPro" id="IPR036249">
    <property type="entry name" value="Thioredoxin-like_sf"/>
</dbReference>
<dbReference type="InterPro" id="IPR000866">
    <property type="entry name" value="AhpC/TSA"/>
</dbReference>
<evidence type="ECO:0000259" key="6">
    <source>
        <dbReference type="PROSITE" id="PS51352"/>
    </source>
</evidence>
<dbReference type="PROSITE" id="PS00194">
    <property type="entry name" value="THIOREDOXIN_1"/>
    <property type="match status" value="1"/>
</dbReference>
<evidence type="ECO:0000256" key="1">
    <source>
        <dbReference type="ARBA" id="ARBA00004196"/>
    </source>
</evidence>
<dbReference type="InterPro" id="IPR013766">
    <property type="entry name" value="Thioredoxin_domain"/>
</dbReference>
<comment type="caution">
    <text evidence="7">The sequence shown here is derived from an EMBL/GenBank/DDBJ whole genome shotgun (WGS) entry which is preliminary data.</text>
</comment>
<evidence type="ECO:0000256" key="3">
    <source>
        <dbReference type="ARBA" id="ARBA00023157"/>
    </source>
</evidence>
<dbReference type="Pfam" id="PF00578">
    <property type="entry name" value="AhpC-TSA"/>
    <property type="match status" value="1"/>
</dbReference>
<keyword evidence="5" id="KW-0732">Signal</keyword>
<feature type="chain" id="PRO_5047540999" evidence="5">
    <location>
        <begin position="20"/>
        <end position="374"/>
    </location>
</feature>
<dbReference type="PANTHER" id="PTHR42852">
    <property type="entry name" value="THIOL:DISULFIDE INTERCHANGE PROTEIN DSBE"/>
    <property type="match status" value="1"/>
</dbReference>
<dbReference type="InterPro" id="IPR017937">
    <property type="entry name" value="Thioredoxin_CS"/>
</dbReference>
<keyword evidence="2" id="KW-0201">Cytochrome c-type biogenesis</keyword>
<gene>
    <name evidence="7" type="ORF">ACFQZX_11175</name>
</gene>
<sequence length="374" mass="41125">MKKTLFLLLAATAPLITFAQKPFKISGEFKSLKNGDRIFLSYKENGKQHSDSTVVKNGLFEFTGTTNGLDIGYFSRNDNPLFADLLHDSAPVFIQPGNIKISGADLLRTASVTGTALNNDNTELKFALMPLSNKLFIVSEKYDALTHQQQADVTFTDPIKVSTDSLLKLMEPIKFKFIKSHPDSYVSVLTLERMMNHADLLQVADAYNALTAANKSSALGKSIGETISAAKRSQIGVMATGFELNTSTGSKVKLSDFKGKYVLVDFWASWCLPCRDENPNVVAAYNKYGGDKFTILSISIDSQIEKNAWLKAIKTDKLPWTQAIDNYKPAKSIKDLYGVSTIPANVLIDPSGKIVAKNIKGKELHQTLQKILGN</sequence>
<dbReference type="PROSITE" id="PS51352">
    <property type="entry name" value="THIOREDOXIN_2"/>
    <property type="match status" value="1"/>
</dbReference>
<dbReference type="EMBL" id="JBHTHZ010000005">
    <property type="protein sequence ID" value="MFD0794182.1"/>
    <property type="molecule type" value="Genomic_DNA"/>
</dbReference>
<evidence type="ECO:0000313" key="8">
    <source>
        <dbReference type="Proteomes" id="UP001597010"/>
    </source>
</evidence>
<keyword evidence="3" id="KW-1015">Disulfide bond</keyword>
<dbReference type="Gene3D" id="3.40.30.10">
    <property type="entry name" value="Glutaredoxin"/>
    <property type="match status" value="1"/>
</dbReference>
<evidence type="ECO:0000313" key="7">
    <source>
        <dbReference type="EMBL" id="MFD0794182.1"/>
    </source>
</evidence>
<dbReference type="InterPro" id="IPR050553">
    <property type="entry name" value="Thioredoxin_ResA/DsbE_sf"/>
</dbReference>
<name>A0ABW3AT02_9SPHI</name>